<keyword evidence="3" id="KW-1185">Reference proteome</keyword>
<evidence type="ECO:0000259" key="1">
    <source>
        <dbReference type="Pfam" id="PF04734"/>
    </source>
</evidence>
<reference evidence="2 3" key="1">
    <citation type="submission" date="2020-08" db="EMBL/GenBank/DDBJ databases">
        <title>Genomic Encyclopedia of Type Strains, Phase IV (KMG-IV): sequencing the most valuable type-strain genomes for metagenomic binning, comparative biology and taxonomic classification.</title>
        <authorList>
            <person name="Goeker M."/>
        </authorList>
    </citation>
    <scope>NUCLEOTIDE SEQUENCE [LARGE SCALE GENOMIC DNA]</scope>
    <source>
        <strain evidence="2 3">DSM 17976</strain>
    </source>
</reference>
<dbReference type="PROSITE" id="PS51257">
    <property type="entry name" value="PROKAR_LIPOPROTEIN"/>
    <property type="match status" value="1"/>
</dbReference>
<evidence type="ECO:0000313" key="2">
    <source>
        <dbReference type="EMBL" id="MBB3836188.1"/>
    </source>
</evidence>
<dbReference type="EMBL" id="JACIBY010000001">
    <property type="protein sequence ID" value="MBB3836188.1"/>
    <property type="molecule type" value="Genomic_DNA"/>
</dbReference>
<accession>A0A7W6ENA9</accession>
<gene>
    <name evidence="2" type="ORF">FHS57_000170</name>
</gene>
<proteinExistence type="predicted"/>
<name>A0A7W6ENA9_9BACT</name>
<sequence>MRFLKILLKVLGVILLLIVALLACMLAPVDDTPYQQTSYYQDWKKSVNGLTATDTTRHSSLVTPNSFKVGWAKVNFTPKSPTPTAGYGVRRGALYKSVHDSIYVRAVVFDNGNTKAAMVVADLLILPPAVTEQVKTKLSATGIPFEQVYFGATHTHNSMGGWSGGIVGELFGGKFNPDNVTWVADAIVKAVTLAQKDLKPATVAYHQLADTAKVRNRAFDEGTIDPFVRTIQLVRSDGQKALICSYAAHSTITSSDNIVLSRDYPGVLVDSLEKGEANFAVFLSGAVGSMGPKVGVESDSDWVKVATEADSLESDVQKQLLQLKPFENPALRIETLTIPLREPNPRVTLGWRLRPWVFHWAFGDFPNYVKTLRIGNVLMVGFPCDFSGELVAEMSAYAEKKGLKLMVTSFNGGYIGYITPDKYYGRDTYETLTMNWFGPYNGAYFQEIVRDLVDKMS</sequence>
<dbReference type="RefSeq" id="WP_183970970.1">
    <property type="nucleotide sequence ID" value="NZ_JACIBY010000001.1"/>
</dbReference>
<dbReference type="InterPro" id="IPR031329">
    <property type="entry name" value="NEUT/ALK_ceramidase_N"/>
</dbReference>
<dbReference type="AlphaFoldDB" id="A0A7W6ENA9"/>
<dbReference type="Proteomes" id="UP000541352">
    <property type="component" value="Unassembled WGS sequence"/>
</dbReference>
<organism evidence="2 3">
    <name type="scientific">Runella defluvii</name>
    <dbReference type="NCBI Taxonomy" id="370973"/>
    <lineage>
        <taxon>Bacteria</taxon>
        <taxon>Pseudomonadati</taxon>
        <taxon>Bacteroidota</taxon>
        <taxon>Cytophagia</taxon>
        <taxon>Cytophagales</taxon>
        <taxon>Spirosomataceae</taxon>
        <taxon>Runella</taxon>
    </lineage>
</organism>
<feature type="domain" description="Neutral/alkaline non-lysosomal ceramidase N-terminal" evidence="1">
    <location>
        <begin position="83"/>
        <end position="276"/>
    </location>
</feature>
<comment type="caution">
    <text evidence="2">The sequence shown here is derived from an EMBL/GenBank/DDBJ whole genome shotgun (WGS) entry which is preliminary data.</text>
</comment>
<dbReference type="Pfam" id="PF04734">
    <property type="entry name" value="Ceramidase_alk"/>
    <property type="match status" value="1"/>
</dbReference>
<protein>
    <recommendedName>
        <fullName evidence="1">Neutral/alkaline non-lysosomal ceramidase N-terminal domain-containing protein</fullName>
    </recommendedName>
</protein>
<evidence type="ECO:0000313" key="3">
    <source>
        <dbReference type="Proteomes" id="UP000541352"/>
    </source>
</evidence>